<gene>
    <name evidence="8" type="ORF">HMF8227_00688</name>
</gene>
<dbReference type="InterPro" id="IPR000700">
    <property type="entry name" value="PAS-assoc_C"/>
</dbReference>
<dbReference type="NCBIfam" id="TIGR00229">
    <property type="entry name" value="sensory_box"/>
    <property type="match status" value="1"/>
</dbReference>
<dbReference type="InterPro" id="IPR001610">
    <property type="entry name" value="PAC"/>
</dbReference>
<feature type="domain" description="PAC" evidence="7">
    <location>
        <begin position="401"/>
        <end position="454"/>
    </location>
</feature>
<evidence type="ECO:0000256" key="1">
    <source>
        <dbReference type="ARBA" id="ARBA00004370"/>
    </source>
</evidence>
<dbReference type="Pfam" id="PF00015">
    <property type="entry name" value="MCPsignal"/>
    <property type="match status" value="1"/>
</dbReference>
<dbReference type="GO" id="GO:0007165">
    <property type="term" value="P:signal transduction"/>
    <property type="evidence" value="ECO:0007669"/>
    <property type="project" value="UniProtKB-KW"/>
</dbReference>
<dbReference type="InterPro" id="IPR004090">
    <property type="entry name" value="Chemotax_Me-accpt_rcpt"/>
</dbReference>
<keyword evidence="8" id="KW-0418">Kinase</keyword>
<evidence type="ECO:0000256" key="2">
    <source>
        <dbReference type="ARBA" id="ARBA00023224"/>
    </source>
</evidence>
<dbReference type="PROSITE" id="PS50112">
    <property type="entry name" value="PAS"/>
    <property type="match status" value="1"/>
</dbReference>
<evidence type="ECO:0000259" key="6">
    <source>
        <dbReference type="PROSITE" id="PS50112"/>
    </source>
</evidence>
<dbReference type="PANTHER" id="PTHR32089:SF112">
    <property type="entry name" value="LYSOZYME-LIKE PROTEIN-RELATED"/>
    <property type="match status" value="1"/>
</dbReference>
<dbReference type="Pfam" id="PF13426">
    <property type="entry name" value="PAS_9"/>
    <property type="match status" value="1"/>
</dbReference>
<dbReference type="EMBL" id="CP029347">
    <property type="protein sequence ID" value="AWL11184.1"/>
    <property type="molecule type" value="Genomic_DNA"/>
</dbReference>
<evidence type="ECO:0000259" key="7">
    <source>
        <dbReference type="PROSITE" id="PS50113"/>
    </source>
</evidence>
<keyword evidence="8" id="KW-0808">Transferase</keyword>
<dbReference type="GO" id="GO:0006935">
    <property type="term" value="P:chemotaxis"/>
    <property type="evidence" value="ECO:0007669"/>
    <property type="project" value="InterPro"/>
</dbReference>
<dbReference type="PANTHER" id="PTHR32089">
    <property type="entry name" value="METHYL-ACCEPTING CHEMOTAXIS PROTEIN MCPB"/>
    <property type="match status" value="1"/>
</dbReference>
<dbReference type="GO" id="GO:0004888">
    <property type="term" value="F:transmembrane signaling receptor activity"/>
    <property type="evidence" value="ECO:0007669"/>
    <property type="project" value="InterPro"/>
</dbReference>
<dbReference type="Gene3D" id="6.10.250.3200">
    <property type="match status" value="1"/>
</dbReference>
<dbReference type="RefSeq" id="WP_109338850.1">
    <property type="nucleotide sequence ID" value="NZ_CP029347.1"/>
</dbReference>
<dbReference type="InterPro" id="IPR004089">
    <property type="entry name" value="MCPsignal_dom"/>
</dbReference>
<dbReference type="InterPro" id="IPR035965">
    <property type="entry name" value="PAS-like_dom_sf"/>
</dbReference>
<dbReference type="SUPFAM" id="SSF58104">
    <property type="entry name" value="Methyl-accepting chemotaxis protein (MCP) signaling domain"/>
    <property type="match status" value="1"/>
</dbReference>
<dbReference type="InterPro" id="IPR000014">
    <property type="entry name" value="PAS"/>
</dbReference>
<dbReference type="GO" id="GO:0016301">
    <property type="term" value="F:kinase activity"/>
    <property type="evidence" value="ECO:0007669"/>
    <property type="project" value="UniProtKB-KW"/>
</dbReference>
<keyword evidence="9" id="KW-1185">Reference proteome</keyword>
<accession>A0A2S2E0L5</accession>
<comment type="subcellular location">
    <subcellularLocation>
        <location evidence="1">Membrane</location>
    </subcellularLocation>
</comment>
<evidence type="ECO:0000256" key="3">
    <source>
        <dbReference type="ARBA" id="ARBA00029447"/>
    </source>
</evidence>
<proteinExistence type="inferred from homology"/>
<feature type="domain" description="PAC" evidence="7">
    <location>
        <begin position="287"/>
        <end position="339"/>
    </location>
</feature>
<dbReference type="SMART" id="SM00283">
    <property type="entry name" value="MA"/>
    <property type="match status" value="1"/>
</dbReference>
<organism evidence="8 9">
    <name type="scientific">Saliniradius amylolyticus</name>
    <dbReference type="NCBI Taxonomy" id="2183582"/>
    <lineage>
        <taxon>Bacteria</taxon>
        <taxon>Pseudomonadati</taxon>
        <taxon>Pseudomonadota</taxon>
        <taxon>Gammaproteobacteria</taxon>
        <taxon>Alteromonadales</taxon>
        <taxon>Alteromonadaceae</taxon>
        <taxon>Saliniradius</taxon>
    </lineage>
</organism>
<evidence type="ECO:0000313" key="8">
    <source>
        <dbReference type="EMBL" id="AWL11184.1"/>
    </source>
</evidence>
<dbReference type="KEGG" id="salh:HMF8227_00688"/>
<keyword evidence="2 4" id="KW-0807">Transducer</keyword>
<name>A0A2S2E0L5_9ALTE</name>
<dbReference type="Proteomes" id="UP000245728">
    <property type="component" value="Chromosome"/>
</dbReference>
<evidence type="ECO:0000313" key="9">
    <source>
        <dbReference type="Proteomes" id="UP000245728"/>
    </source>
</evidence>
<dbReference type="AlphaFoldDB" id="A0A2S2E0L5"/>
<dbReference type="PROSITE" id="PS50111">
    <property type="entry name" value="CHEMOTAXIS_TRANSDUC_2"/>
    <property type="match status" value="1"/>
</dbReference>
<dbReference type="GO" id="GO:0016020">
    <property type="term" value="C:membrane"/>
    <property type="evidence" value="ECO:0007669"/>
    <property type="project" value="UniProtKB-SubCell"/>
</dbReference>
<dbReference type="PRINTS" id="PR00260">
    <property type="entry name" value="CHEMTRNSDUCR"/>
</dbReference>
<protein>
    <submittedName>
        <fullName evidence="8">Blue-light-activated histidine kinase</fullName>
    </submittedName>
</protein>
<dbReference type="PROSITE" id="PS50113">
    <property type="entry name" value="PAC"/>
    <property type="match status" value="2"/>
</dbReference>
<evidence type="ECO:0000256" key="4">
    <source>
        <dbReference type="PROSITE-ProRule" id="PRU00284"/>
    </source>
</evidence>
<dbReference type="SMART" id="SM00086">
    <property type="entry name" value="PAC"/>
    <property type="match status" value="2"/>
</dbReference>
<sequence length="538" mass="59494">MIFTHRRQLTLLKTLIQNAQQAAILIQGDSHILAANTAAMQLLQLPQEANGPKGLHHTVDGQSLSALLKGREEVCLGEQQQYCRVTQSQVLEGNQSLGLYFLEPSGVSRVDEQLYRSVLDELQEAVVVMDESEHVIVANQRALELFQSHDPQELKARLPGYIKDMQPDAPLSINVNGEERVLSFNPRTVNLDNGNYTAVVIRDVTREARKTQELSLLSTVVSNTSTSVLITDPHGGIQYVNPGFESLTGYSLDEVRGKKPGSFLQGDGTDPETVKRIAAKIKNREPFYEEILNYDRNGVPYWIILAVNPTYDESGNHTGFVGVSSDIREIKQQSLKQLNQMEAIDGHSAVIEFDPQGQVIRCNQHCLEQTSHGDSQRFSKAVKNLFEFTESEVAERIRQGRSEQVVLKIPDGDSQVVLDCIVSPLKDFDGNVEKFVVYGNNVSERNQLIENTHSAMSQVLDRIQGIVTSINGVSEQTNLLALNAAIEAARAGEAGRGFAVVADEVRTLAHNSNEAADKIGELINETKTHVQDLSTFLN</sequence>
<dbReference type="Gene3D" id="3.30.450.20">
    <property type="entry name" value="PAS domain"/>
    <property type="match status" value="3"/>
</dbReference>
<dbReference type="CDD" id="cd00130">
    <property type="entry name" value="PAS"/>
    <property type="match status" value="1"/>
</dbReference>
<dbReference type="Pfam" id="PF13188">
    <property type="entry name" value="PAS_8"/>
    <property type="match status" value="1"/>
</dbReference>
<dbReference type="OrthoDB" id="7991996at2"/>
<dbReference type="SMART" id="SM00091">
    <property type="entry name" value="PAS"/>
    <property type="match status" value="4"/>
</dbReference>
<dbReference type="SUPFAM" id="SSF55785">
    <property type="entry name" value="PYP-like sensor domain (PAS domain)"/>
    <property type="match status" value="3"/>
</dbReference>
<reference evidence="8 9" key="1">
    <citation type="submission" date="2018-05" db="EMBL/GenBank/DDBJ databases">
        <title>Salinimonas sp. HMF8227 Genome sequencing and assembly.</title>
        <authorList>
            <person name="Kang H."/>
            <person name="Kang J."/>
            <person name="Cha I."/>
            <person name="Kim H."/>
            <person name="Joh K."/>
        </authorList>
    </citation>
    <scope>NUCLEOTIDE SEQUENCE [LARGE SCALE GENOMIC DNA]</scope>
    <source>
        <strain evidence="8 9">HMF8227</strain>
    </source>
</reference>
<comment type="similarity">
    <text evidence="3">Belongs to the methyl-accepting chemotaxis (MCP) protein family.</text>
</comment>
<evidence type="ECO:0000259" key="5">
    <source>
        <dbReference type="PROSITE" id="PS50111"/>
    </source>
</evidence>
<feature type="domain" description="PAS" evidence="6">
    <location>
        <begin position="213"/>
        <end position="258"/>
    </location>
</feature>
<feature type="domain" description="Methyl-accepting transducer" evidence="5">
    <location>
        <begin position="461"/>
        <end position="538"/>
    </location>
</feature>